<dbReference type="HAMAP" id="MF_01217">
    <property type="entry name" value="Acyl_carrier"/>
    <property type="match status" value="1"/>
</dbReference>
<dbReference type="GO" id="GO:0000035">
    <property type="term" value="F:acyl binding"/>
    <property type="evidence" value="ECO:0007669"/>
    <property type="project" value="TreeGrafter"/>
</dbReference>
<accession>E1QVK7</accession>
<name>E1QVK7_OLSUV</name>
<dbReference type="PANTHER" id="PTHR20863">
    <property type="entry name" value="ACYL CARRIER PROTEIN"/>
    <property type="match status" value="1"/>
</dbReference>
<dbReference type="GO" id="GO:0005829">
    <property type="term" value="C:cytosol"/>
    <property type="evidence" value="ECO:0007669"/>
    <property type="project" value="TreeGrafter"/>
</dbReference>
<dbReference type="eggNOG" id="COG0236">
    <property type="taxonomic scope" value="Bacteria"/>
</dbReference>
<dbReference type="Proteomes" id="UP000000333">
    <property type="component" value="Chromosome"/>
</dbReference>
<dbReference type="EMBL" id="CP002106">
    <property type="protein sequence ID" value="ADK68160.1"/>
    <property type="molecule type" value="Genomic_DNA"/>
</dbReference>
<evidence type="ECO:0000256" key="2">
    <source>
        <dbReference type="ARBA" id="ARBA00022516"/>
    </source>
</evidence>
<evidence type="ECO:0000256" key="3">
    <source>
        <dbReference type="ARBA" id="ARBA00022553"/>
    </source>
</evidence>
<keyword evidence="6 7" id="KW-0275">Fatty acid biosynthesis</keyword>
<dbReference type="GO" id="GO:0009245">
    <property type="term" value="P:lipid A biosynthetic process"/>
    <property type="evidence" value="ECO:0007669"/>
    <property type="project" value="TreeGrafter"/>
</dbReference>
<evidence type="ECO:0000256" key="6">
    <source>
        <dbReference type="ARBA" id="ARBA00023160"/>
    </source>
</evidence>
<gene>
    <name evidence="7" type="primary">acpP</name>
    <name evidence="9" type="ordered locus">Olsu_1050</name>
</gene>
<evidence type="ECO:0000259" key="8">
    <source>
        <dbReference type="PROSITE" id="PS50075"/>
    </source>
</evidence>
<proteinExistence type="inferred from homology"/>
<dbReference type="RefSeq" id="WP_013251912.1">
    <property type="nucleotide sequence ID" value="NC_014363.1"/>
</dbReference>
<dbReference type="OrthoDB" id="3186649at2"/>
<reference evidence="9 10" key="1">
    <citation type="journal article" date="2010" name="Stand. Genomic Sci.">
        <title>Complete genome sequence of Olsenella uli type strain (VPI D76D-27C).</title>
        <authorList>
            <person name="Goker M."/>
            <person name="Held B."/>
            <person name="Lucas S."/>
            <person name="Nolan M."/>
            <person name="Yasawong M."/>
            <person name="Glavina Del Rio T."/>
            <person name="Tice H."/>
            <person name="Cheng J.F."/>
            <person name="Bruce D."/>
            <person name="Detter J.C."/>
            <person name="Tapia R."/>
            <person name="Han C."/>
            <person name="Goodwin L."/>
            <person name="Pitluck S."/>
            <person name="Liolios K."/>
            <person name="Ivanova N."/>
            <person name="Mavromatis K."/>
            <person name="Mikhailova N."/>
            <person name="Pati A."/>
            <person name="Chen A."/>
            <person name="Palaniappan K."/>
            <person name="Land M."/>
            <person name="Hauser L."/>
            <person name="Chang Y.J."/>
            <person name="Jeffries C.D."/>
            <person name="Rohde M."/>
            <person name="Sikorski J."/>
            <person name="Pukall R."/>
            <person name="Woyke T."/>
            <person name="Bristow J."/>
            <person name="Eisen J.A."/>
            <person name="Markowitz V."/>
            <person name="Hugenholtz P."/>
            <person name="Kyrpides N.C."/>
            <person name="Klenk H.P."/>
            <person name="Lapidus A."/>
        </authorList>
    </citation>
    <scope>NUCLEOTIDE SEQUENCE [LARGE SCALE GENOMIC DNA]</scope>
    <source>
        <strain evidence="10">ATCC 49627 / DSM 7084 / CIP 109912 / JCM 12494 / NCIMB 702895 / VPI D76D-27C</strain>
    </source>
</reference>
<keyword evidence="7" id="KW-0963">Cytoplasm</keyword>
<evidence type="ECO:0000313" key="9">
    <source>
        <dbReference type="EMBL" id="ADK68160.1"/>
    </source>
</evidence>
<dbReference type="HOGENOM" id="CLU_108696_5_0_11"/>
<keyword evidence="4 7" id="KW-0276">Fatty acid metabolism</keyword>
<sequence length="78" mass="8376">MDRAEILGKVIALTSEELEVDAEDLGEDSEFKSLGADSFDLLELVTAFEEEFATTMDDDALQGIETIGDAVDAICNAC</sequence>
<keyword evidence="10" id="KW-1185">Reference proteome</keyword>
<dbReference type="Gene3D" id="1.10.1200.10">
    <property type="entry name" value="ACP-like"/>
    <property type="match status" value="1"/>
</dbReference>
<dbReference type="PANTHER" id="PTHR20863:SF76">
    <property type="entry name" value="CARRIER DOMAIN-CONTAINING PROTEIN"/>
    <property type="match status" value="1"/>
</dbReference>
<evidence type="ECO:0000256" key="1">
    <source>
        <dbReference type="ARBA" id="ARBA00022450"/>
    </source>
</evidence>
<dbReference type="AlphaFoldDB" id="E1QVK7"/>
<comment type="subcellular location">
    <subcellularLocation>
        <location evidence="7">Cytoplasm</location>
    </subcellularLocation>
</comment>
<dbReference type="KEGG" id="ols:Olsu_1050"/>
<dbReference type="InterPro" id="IPR036736">
    <property type="entry name" value="ACP-like_sf"/>
</dbReference>
<evidence type="ECO:0000256" key="4">
    <source>
        <dbReference type="ARBA" id="ARBA00022832"/>
    </source>
</evidence>
<keyword evidence="1 7" id="KW-0596">Phosphopantetheine</keyword>
<dbReference type="STRING" id="633147.Olsu_1050"/>
<comment type="similarity">
    <text evidence="7">Belongs to the acyl carrier protein (ACP) family.</text>
</comment>
<dbReference type="InterPro" id="IPR003231">
    <property type="entry name" value="ACP"/>
</dbReference>
<protein>
    <recommendedName>
        <fullName evidence="7">Acyl carrier protein</fullName>
        <shortName evidence="7">ACP</shortName>
    </recommendedName>
</protein>
<dbReference type="InterPro" id="IPR009081">
    <property type="entry name" value="PP-bd_ACP"/>
</dbReference>
<dbReference type="GO" id="GO:0000036">
    <property type="term" value="F:acyl carrier activity"/>
    <property type="evidence" value="ECO:0007669"/>
    <property type="project" value="UniProtKB-UniRule"/>
</dbReference>
<comment type="function">
    <text evidence="7">Carrier of the growing fatty acid chain in fatty acid biosynthesis.</text>
</comment>
<evidence type="ECO:0000256" key="5">
    <source>
        <dbReference type="ARBA" id="ARBA00023098"/>
    </source>
</evidence>
<dbReference type="PROSITE" id="PS50075">
    <property type="entry name" value="CARRIER"/>
    <property type="match status" value="1"/>
</dbReference>
<dbReference type="SUPFAM" id="SSF47336">
    <property type="entry name" value="ACP-like"/>
    <property type="match status" value="1"/>
</dbReference>
<comment type="PTM">
    <text evidence="7">4'-phosphopantetheine is transferred from CoA to a specific serine of apo-ACP by AcpS. This modification is essential for activity because fatty acids are bound in thioester linkage to the sulfhydryl of the prosthetic group.</text>
</comment>
<keyword evidence="2 7" id="KW-0444">Lipid biosynthesis</keyword>
<evidence type="ECO:0000313" key="10">
    <source>
        <dbReference type="Proteomes" id="UP000000333"/>
    </source>
</evidence>
<feature type="domain" description="Carrier" evidence="8">
    <location>
        <begin position="1"/>
        <end position="78"/>
    </location>
</feature>
<dbReference type="PATRIC" id="fig|633147.7.peg.494"/>
<dbReference type="GeneID" id="78512471"/>
<dbReference type="GO" id="GO:0016020">
    <property type="term" value="C:membrane"/>
    <property type="evidence" value="ECO:0007669"/>
    <property type="project" value="GOC"/>
</dbReference>
<evidence type="ECO:0000256" key="7">
    <source>
        <dbReference type="HAMAP-Rule" id="MF_01217"/>
    </source>
</evidence>
<dbReference type="Pfam" id="PF00550">
    <property type="entry name" value="PP-binding"/>
    <property type="match status" value="1"/>
</dbReference>
<keyword evidence="3 7" id="KW-0597">Phosphoprotein</keyword>
<keyword evidence="5 7" id="KW-0443">Lipid metabolism</keyword>
<comment type="pathway">
    <text evidence="7">Lipid metabolism; fatty acid biosynthesis.</text>
</comment>
<organism evidence="9 10">
    <name type="scientific">Olsenella uli (strain ATCC 49627 / DSM 7084 / CCUG 31166 / CIP 109912 / JCM 12494 / LMG 11480 / NCIMB 702895 / VPI D76D-27C)</name>
    <name type="common">Lactobacillus uli</name>
    <dbReference type="NCBI Taxonomy" id="633147"/>
    <lineage>
        <taxon>Bacteria</taxon>
        <taxon>Bacillati</taxon>
        <taxon>Actinomycetota</taxon>
        <taxon>Coriobacteriia</taxon>
        <taxon>Coriobacteriales</taxon>
        <taxon>Atopobiaceae</taxon>
        <taxon>Olsenella</taxon>
    </lineage>
</organism>
<dbReference type="UniPathway" id="UPA00094"/>
<feature type="modified residue" description="O-(pantetheine 4'-phosphoryl)serine" evidence="7">
    <location>
        <position position="38"/>
    </location>
</feature>